<protein>
    <submittedName>
        <fullName evidence="2">Uncharacterized protein</fullName>
    </submittedName>
</protein>
<dbReference type="STRING" id="1123272.SAMN02745824_0902"/>
<dbReference type="EMBL" id="FSQW01000001">
    <property type="protein sequence ID" value="SIN61524.1"/>
    <property type="molecule type" value="Genomic_DNA"/>
</dbReference>
<dbReference type="OrthoDB" id="7428387at2"/>
<dbReference type="AlphaFoldDB" id="A0A1N6CT03"/>
<keyword evidence="1" id="KW-0732">Signal</keyword>
<keyword evidence="3" id="KW-1185">Reference proteome</keyword>
<evidence type="ECO:0000313" key="3">
    <source>
        <dbReference type="Proteomes" id="UP000185192"/>
    </source>
</evidence>
<gene>
    <name evidence="2" type="ORF">SAMN02745824_0902</name>
</gene>
<accession>A0A1N6CT03</accession>
<reference evidence="3" key="1">
    <citation type="submission" date="2016-11" db="EMBL/GenBank/DDBJ databases">
        <authorList>
            <person name="Varghese N."/>
            <person name="Submissions S."/>
        </authorList>
    </citation>
    <scope>NUCLEOTIDE SEQUENCE [LARGE SCALE GENOMIC DNA]</scope>
    <source>
        <strain evidence="3">DSM 22363</strain>
    </source>
</reference>
<evidence type="ECO:0000313" key="2">
    <source>
        <dbReference type="EMBL" id="SIN61524.1"/>
    </source>
</evidence>
<feature type="signal peptide" evidence="1">
    <location>
        <begin position="1"/>
        <end position="30"/>
    </location>
</feature>
<organism evidence="2 3">
    <name type="scientific">Parasphingorhabdus marina DSM 22363</name>
    <dbReference type="NCBI Taxonomy" id="1123272"/>
    <lineage>
        <taxon>Bacteria</taxon>
        <taxon>Pseudomonadati</taxon>
        <taxon>Pseudomonadota</taxon>
        <taxon>Alphaproteobacteria</taxon>
        <taxon>Sphingomonadales</taxon>
        <taxon>Sphingomonadaceae</taxon>
        <taxon>Parasphingorhabdus</taxon>
    </lineage>
</organism>
<proteinExistence type="predicted"/>
<feature type="chain" id="PRO_5012207209" evidence="1">
    <location>
        <begin position="31"/>
        <end position="193"/>
    </location>
</feature>
<dbReference type="RefSeq" id="WP_143182717.1">
    <property type="nucleotide sequence ID" value="NZ_FSQW01000001.1"/>
</dbReference>
<name>A0A1N6CT03_9SPHN</name>
<evidence type="ECO:0000256" key="1">
    <source>
        <dbReference type="SAM" id="SignalP"/>
    </source>
</evidence>
<sequence>MSTIRTVMLEATFVVAVLATGLTAAEAARAAPVAATVQAAADPRADVKIESRVQVERVEQDAAGQPVKKLYAPADIKVIPGDLLVITNVFRNTGSRPVTGFVINNPVHPAVDFISVAEDWARVSVDGGKTFGKLTELTVISTDSAANEGENQTTVPSVSRAAQPADVTHVRWTFPEAIAAGESGELSFRGSVK</sequence>
<dbReference type="Proteomes" id="UP000185192">
    <property type="component" value="Unassembled WGS sequence"/>
</dbReference>